<sequence>MAGRTAGVFVLVIIALCFWFSRRRRRMSLHLPSRFECAYTFKSNHLVLIRPQLFPGEDEPDRDLELGATRFVVTGIMSLAYGLELHDRNDRELSIYADGW</sequence>
<evidence type="ECO:0000313" key="3">
    <source>
        <dbReference type="Proteomes" id="UP000076154"/>
    </source>
</evidence>
<protein>
    <submittedName>
        <fullName evidence="2">Uncharacterized protein</fullName>
    </submittedName>
</protein>
<feature type="transmembrane region" description="Helical" evidence="1">
    <location>
        <begin position="6"/>
        <end position="21"/>
    </location>
</feature>
<comment type="caution">
    <text evidence="2">The sequence shown here is derived from an EMBL/GenBank/DDBJ whole genome shotgun (WGS) entry which is preliminary data.</text>
</comment>
<name>A0A369JG00_HYPMA</name>
<evidence type="ECO:0000256" key="1">
    <source>
        <dbReference type="SAM" id="Phobius"/>
    </source>
</evidence>
<dbReference type="InParanoid" id="A0A369JG00"/>
<reference evidence="2" key="1">
    <citation type="submission" date="2018-04" db="EMBL/GenBank/DDBJ databases">
        <title>Whole genome sequencing of Hypsizygus marmoreus.</title>
        <authorList>
            <person name="Choi I.-G."/>
            <person name="Min B."/>
            <person name="Kim J.-G."/>
            <person name="Kim S."/>
            <person name="Oh Y.-L."/>
            <person name="Kong W.-S."/>
            <person name="Park H."/>
            <person name="Jeong J."/>
            <person name="Song E.-S."/>
        </authorList>
    </citation>
    <scope>NUCLEOTIDE SEQUENCE [LARGE SCALE GENOMIC DNA]</scope>
    <source>
        <strain evidence="2">51987-8</strain>
    </source>
</reference>
<accession>A0A369JG00</accession>
<proteinExistence type="predicted"/>
<dbReference type="AlphaFoldDB" id="A0A369JG00"/>
<keyword evidence="3" id="KW-1185">Reference proteome</keyword>
<organism evidence="2 3">
    <name type="scientific">Hypsizygus marmoreus</name>
    <name type="common">White beech mushroom</name>
    <name type="synonym">Agaricus marmoreus</name>
    <dbReference type="NCBI Taxonomy" id="39966"/>
    <lineage>
        <taxon>Eukaryota</taxon>
        <taxon>Fungi</taxon>
        <taxon>Dikarya</taxon>
        <taxon>Basidiomycota</taxon>
        <taxon>Agaricomycotina</taxon>
        <taxon>Agaricomycetes</taxon>
        <taxon>Agaricomycetidae</taxon>
        <taxon>Agaricales</taxon>
        <taxon>Tricholomatineae</taxon>
        <taxon>Lyophyllaceae</taxon>
        <taxon>Hypsizygus</taxon>
    </lineage>
</organism>
<keyword evidence="1" id="KW-0472">Membrane</keyword>
<evidence type="ECO:0000313" key="2">
    <source>
        <dbReference type="EMBL" id="RDB17766.1"/>
    </source>
</evidence>
<gene>
    <name evidence="2" type="ORF">Hypma_001115</name>
</gene>
<keyword evidence="1" id="KW-0812">Transmembrane</keyword>
<keyword evidence="1" id="KW-1133">Transmembrane helix</keyword>
<dbReference type="Proteomes" id="UP000076154">
    <property type="component" value="Unassembled WGS sequence"/>
</dbReference>
<dbReference type="EMBL" id="LUEZ02000110">
    <property type="protein sequence ID" value="RDB17766.1"/>
    <property type="molecule type" value="Genomic_DNA"/>
</dbReference>